<evidence type="ECO:0000256" key="6">
    <source>
        <dbReference type="RuleBase" id="RU003797"/>
    </source>
</evidence>
<dbReference type="CDD" id="cd08071">
    <property type="entry name" value="MPN_DUF2466"/>
    <property type="match status" value="1"/>
</dbReference>
<keyword evidence="2" id="KW-0479">Metal-binding</keyword>
<feature type="compositionally biased region" description="Basic and acidic residues" evidence="7">
    <location>
        <begin position="24"/>
        <end position="53"/>
    </location>
</feature>
<dbReference type="Pfam" id="PF04002">
    <property type="entry name" value="RadC"/>
    <property type="match status" value="1"/>
</dbReference>
<dbReference type="SUPFAM" id="SSF102712">
    <property type="entry name" value="JAB1/MPN domain"/>
    <property type="match status" value="1"/>
</dbReference>
<evidence type="ECO:0000256" key="5">
    <source>
        <dbReference type="ARBA" id="ARBA00023049"/>
    </source>
</evidence>
<keyword evidence="5" id="KW-0482">Metalloprotease</keyword>
<feature type="region of interest" description="Disordered" evidence="7">
    <location>
        <begin position="1"/>
        <end position="59"/>
    </location>
</feature>
<dbReference type="PROSITE" id="PS01302">
    <property type="entry name" value="UPF0758"/>
    <property type="match status" value="1"/>
</dbReference>
<keyword evidence="10" id="KW-1185">Reference proteome</keyword>
<feature type="domain" description="MPN" evidence="8">
    <location>
        <begin position="151"/>
        <end position="273"/>
    </location>
</feature>
<dbReference type="NCBIfam" id="NF000642">
    <property type="entry name" value="PRK00024.1"/>
    <property type="match status" value="1"/>
</dbReference>
<gene>
    <name evidence="9" type="ORF">FF124_15355</name>
</gene>
<evidence type="ECO:0000256" key="1">
    <source>
        <dbReference type="ARBA" id="ARBA00022670"/>
    </source>
</evidence>
<dbReference type="InterPro" id="IPR010994">
    <property type="entry name" value="RuvA_2-like"/>
</dbReference>
<evidence type="ECO:0000256" key="7">
    <source>
        <dbReference type="SAM" id="MobiDB-lite"/>
    </source>
</evidence>
<dbReference type="Gene3D" id="3.40.140.10">
    <property type="entry name" value="Cytidine Deaminase, domain 2"/>
    <property type="match status" value="1"/>
</dbReference>
<evidence type="ECO:0000313" key="9">
    <source>
        <dbReference type="EMBL" id="TNB46926.1"/>
    </source>
</evidence>
<comment type="similarity">
    <text evidence="6">Belongs to the UPF0758 family.</text>
</comment>
<dbReference type="InterPro" id="IPR020891">
    <property type="entry name" value="UPF0758_CS"/>
</dbReference>
<reference evidence="9 10" key="1">
    <citation type="submission" date="2019-06" db="EMBL/GenBank/DDBJ databases">
        <title>Martelella lutilitoris sp. nov., isolated from a tidal mudflat.</title>
        <authorList>
            <person name="Kim Y.-J."/>
        </authorList>
    </citation>
    <scope>NUCLEOTIDE SEQUENCE [LARGE SCALE GENOMIC DNA]</scope>
    <source>
        <strain evidence="9 10">GH2-6</strain>
    </source>
</reference>
<dbReference type="InterPro" id="IPR025657">
    <property type="entry name" value="RadC_JAB"/>
</dbReference>
<dbReference type="InterPro" id="IPR001405">
    <property type="entry name" value="UPF0758"/>
</dbReference>
<feature type="compositionally biased region" description="Basic and acidic residues" evidence="7">
    <location>
        <begin position="1"/>
        <end position="14"/>
    </location>
</feature>
<proteinExistence type="inferred from homology"/>
<evidence type="ECO:0000259" key="8">
    <source>
        <dbReference type="PROSITE" id="PS50249"/>
    </source>
</evidence>
<keyword evidence="1" id="KW-0645">Protease</keyword>
<protein>
    <submittedName>
        <fullName evidence="9">JAB domain-containing protein</fullName>
    </submittedName>
</protein>
<dbReference type="Proteomes" id="UP000307874">
    <property type="component" value="Unassembled WGS sequence"/>
</dbReference>
<accession>A0A5C4JN82</accession>
<dbReference type="PANTHER" id="PTHR30471">
    <property type="entry name" value="DNA REPAIR PROTEIN RADC"/>
    <property type="match status" value="1"/>
</dbReference>
<keyword evidence="3" id="KW-0378">Hydrolase</keyword>
<dbReference type="PANTHER" id="PTHR30471:SF3">
    <property type="entry name" value="UPF0758 PROTEIN YEES-RELATED"/>
    <property type="match status" value="1"/>
</dbReference>
<dbReference type="OrthoDB" id="9804482at2"/>
<evidence type="ECO:0000256" key="4">
    <source>
        <dbReference type="ARBA" id="ARBA00022833"/>
    </source>
</evidence>
<keyword evidence="4" id="KW-0862">Zinc</keyword>
<dbReference type="PROSITE" id="PS50249">
    <property type="entry name" value="MPN"/>
    <property type="match status" value="1"/>
</dbReference>
<organism evidence="9 10">
    <name type="scientific">Martelella lutilitoris</name>
    <dbReference type="NCBI Taxonomy" id="2583532"/>
    <lineage>
        <taxon>Bacteria</taxon>
        <taxon>Pseudomonadati</taxon>
        <taxon>Pseudomonadota</taxon>
        <taxon>Alphaproteobacteria</taxon>
        <taxon>Hyphomicrobiales</taxon>
        <taxon>Aurantimonadaceae</taxon>
        <taxon>Martelella</taxon>
    </lineage>
</organism>
<dbReference type="EMBL" id="VCLB01000008">
    <property type="protein sequence ID" value="TNB46926.1"/>
    <property type="molecule type" value="Genomic_DNA"/>
</dbReference>
<dbReference type="NCBIfam" id="TIGR00608">
    <property type="entry name" value="radc"/>
    <property type="match status" value="1"/>
</dbReference>
<name>A0A5C4JN82_9HYPH</name>
<comment type="caution">
    <text evidence="9">The sequence shown here is derived from an EMBL/GenBank/DDBJ whole genome shotgun (WGS) entry which is preliminary data.</text>
</comment>
<evidence type="ECO:0000313" key="10">
    <source>
        <dbReference type="Proteomes" id="UP000307874"/>
    </source>
</evidence>
<dbReference type="GO" id="GO:0006508">
    <property type="term" value="P:proteolysis"/>
    <property type="evidence" value="ECO:0007669"/>
    <property type="project" value="UniProtKB-KW"/>
</dbReference>
<dbReference type="AlphaFoldDB" id="A0A5C4JN82"/>
<evidence type="ECO:0000256" key="3">
    <source>
        <dbReference type="ARBA" id="ARBA00022801"/>
    </source>
</evidence>
<evidence type="ECO:0000256" key="2">
    <source>
        <dbReference type="ARBA" id="ARBA00022723"/>
    </source>
</evidence>
<dbReference type="InterPro" id="IPR037518">
    <property type="entry name" value="MPN"/>
</dbReference>
<dbReference type="SUPFAM" id="SSF47781">
    <property type="entry name" value="RuvA domain 2-like"/>
    <property type="match status" value="1"/>
</dbReference>
<dbReference type="Gene3D" id="1.10.150.20">
    <property type="entry name" value="5' to 3' exonuclease, C-terminal subdomain"/>
    <property type="match status" value="1"/>
</dbReference>
<dbReference type="GO" id="GO:0046872">
    <property type="term" value="F:metal ion binding"/>
    <property type="evidence" value="ECO:0007669"/>
    <property type="project" value="UniProtKB-KW"/>
</dbReference>
<sequence>MTKPPRKDRSERQEPAGMQEEGADERSFFADQPPERPLRGKRQDAAGDKDARHVHGHRDRLRTRFRESGANALADYEVLELLLFRLIPRRDTKPIAKALIDRFGSLGGVFGAPPDLLQEVSGIGESVAFDLKLISALAQRSLKATLMERPVLGSWSSVIDYCNAAMAHETREQFRILFLDKRNKLIADEIQGVGTVDHTPVYPREVVKRALELSATAIILVHNHPSGDPTPSRADIDMTHMIISSAKPLGITVHDHIIIGKDGYVSFKGLKLI</sequence>
<dbReference type="GO" id="GO:0008237">
    <property type="term" value="F:metallopeptidase activity"/>
    <property type="evidence" value="ECO:0007669"/>
    <property type="project" value="UniProtKB-KW"/>
</dbReference>